<keyword evidence="3" id="KW-1185">Reference proteome</keyword>
<dbReference type="Proteomes" id="UP000799428">
    <property type="component" value="Unassembled WGS sequence"/>
</dbReference>
<evidence type="ECO:0000313" key="3">
    <source>
        <dbReference type="Proteomes" id="UP000799428"/>
    </source>
</evidence>
<name>A0A6G1JQA8_9PLEO</name>
<feature type="transmembrane region" description="Helical" evidence="1">
    <location>
        <begin position="141"/>
        <end position="174"/>
    </location>
</feature>
<gene>
    <name evidence="2" type="ORF">K504DRAFT_467799</name>
</gene>
<keyword evidence="1" id="KW-0812">Transmembrane</keyword>
<keyword evidence="1" id="KW-0472">Membrane</keyword>
<protein>
    <submittedName>
        <fullName evidence="2">Uncharacterized protein</fullName>
    </submittedName>
</protein>
<accession>A0A6G1JQA8</accession>
<dbReference type="OrthoDB" id="2608216at2759"/>
<reference evidence="2" key="1">
    <citation type="journal article" date="2020" name="Stud. Mycol.">
        <title>101 Dothideomycetes genomes: a test case for predicting lifestyles and emergence of pathogens.</title>
        <authorList>
            <person name="Haridas S."/>
            <person name="Albert R."/>
            <person name="Binder M."/>
            <person name="Bloem J."/>
            <person name="Labutti K."/>
            <person name="Salamov A."/>
            <person name="Andreopoulos B."/>
            <person name="Baker S."/>
            <person name="Barry K."/>
            <person name="Bills G."/>
            <person name="Bluhm B."/>
            <person name="Cannon C."/>
            <person name="Castanera R."/>
            <person name="Culley D."/>
            <person name="Daum C."/>
            <person name="Ezra D."/>
            <person name="Gonzalez J."/>
            <person name="Henrissat B."/>
            <person name="Kuo A."/>
            <person name="Liang C."/>
            <person name="Lipzen A."/>
            <person name="Lutzoni F."/>
            <person name="Magnuson J."/>
            <person name="Mondo S."/>
            <person name="Nolan M."/>
            <person name="Ohm R."/>
            <person name="Pangilinan J."/>
            <person name="Park H.-J."/>
            <person name="Ramirez L."/>
            <person name="Alfaro M."/>
            <person name="Sun H."/>
            <person name="Tritt A."/>
            <person name="Yoshinaga Y."/>
            <person name="Zwiers L.-H."/>
            <person name="Turgeon B."/>
            <person name="Goodwin S."/>
            <person name="Spatafora J."/>
            <person name="Crous P."/>
            <person name="Grigoriev I."/>
        </authorList>
    </citation>
    <scope>NUCLEOTIDE SEQUENCE</scope>
    <source>
        <strain evidence="2">CBS 279.74</strain>
    </source>
</reference>
<feature type="non-terminal residue" evidence="2">
    <location>
        <position position="1"/>
    </location>
</feature>
<proteinExistence type="predicted"/>
<dbReference type="EMBL" id="MU005842">
    <property type="protein sequence ID" value="KAF2702415.1"/>
    <property type="molecule type" value="Genomic_DNA"/>
</dbReference>
<organism evidence="2 3">
    <name type="scientific">Pleomassaria siparia CBS 279.74</name>
    <dbReference type="NCBI Taxonomy" id="1314801"/>
    <lineage>
        <taxon>Eukaryota</taxon>
        <taxon>Fungi</taxon>
        <taxon>Dikarya</taxon>
        <taxon>Ascomycota</taxon>
        <taxon>Pezizomycotina</taxon>
        <taxon>Dothideomycetes</taxon>
        <taxon>Pleosporomycetidae</taxon>
        <taxon>Pleosporales</taxon>
        <taxon>Pleomassariaceae</taxon>
        <taxon>Pleomassaria</taxon>
    </lineage>
</organism>
<keyword evidence="1" id="KW-1133">Transmembrane helix</keyword>
<sequence length="250" mass="27891">LPPTTLEARLRTSVAWYSWLGFKRLIERVSKRQDGSVSLRVLLRTNRIVNLKPVVAYIAGTGSGKRLAAFLLPACCLGFERIVLDDFYYVLLPDYEYQMMHGLLTSWGNLRYEVKELRYSSTLSSIASYVRQQHRTWQKVLVYSFSAATSALLIATVGLVAGVDMLGISCILWFGGTGCGRRKGETCLARIVHGPRLPIFCSGFGDPTARRVIDQVSACDGCLRIPINAYLNGNLKRTACRFGEELCTFC</sequence>
<dbReference type="AlphaFoldDB" id="A0A6G1JQA8"/>
<evidence type="ECO:0000313" key="2">
    <source>
        <dbReference type="EMBL" id="KAF2702415.1"/>
    </source>
</evidence>
<evidence type="ECO:0000256" key="1">
    <source>
        <dbReference type="SAM" id="Phobius"/>
    </source>
</evidence>